<organism evidence="11">
    <name type="scientific">Mycobacterium triplex</name>
    <dbReference type="NCBI Taxonomy" id="47839"/>
    <lineage>
        <taxon>Bacteria</taxon>
        <taxon>Bacillati</taxon>
        <taxon>Actinomycetota</taxon>
        <taxon>Actinomycetes</taxon>
        <taxon>Mycobacteriales</taxon>
        <taxon>Mycobacteriaceae</taxon>
        <taxon>Mycobacterium</taxon>
        <taxon>Mycobacterium simiae complex</taxon>
    </lineage>
</organism>
<evidence type="ECO:0000259" key="10">
    <source>
        <dbReference type="PROSITE" id="PS50885"/>
    </source>
</evidence>
<name>A0A024K3R7_9MYCO</name>
<accession>A0A024K3R7</accession>
<dbReference type="SUPFAM" id="SSF55073">
    <property type="entry name" value="Nucleotide cyclase"/>
    <property type="match status" value="1"/>
</dbReference>
<dbReference type="Gene3D" id="6.10.340.10">
    <property type="match status" value="1"/>
</dbReference>
<dbReference type="PANTHER" id="PTHR43081:SF17">
    <property type="entry name" value="BLL5647 PROTEIN"/>
    <property type="match status" value="1"/>
</dbReference>
<feature type="transmembrane region" description="Helical" evidence="8">
    <location>
        <begin position="37"/>
        <end position="59"/>
    </location>
</feature>
<evidence type="ECO:0000256" key="2">
    <source>
        <dbReference type="ARBA" id="ARBA00005381"/>
    </source>
</evidence>
<proteinExistence type="inferred from homology"/>
<reference evidence="11" key="1">
    <citation type="journal article" date="2014" name="Genome Announc.">
        <title>Draft Genome Sequence of Mycobacterium triplex DSM 44626.</title>
        <authorList>
            <person name="Sassi M."/>
            <person name="Croce O."/>
            <person name="Robert C."/>
            <person name="Raoult D."/>
            <person name="Drancourt M."/>
        </authorList>
    </citation>
    <scope>NUCLEOTIDE SEQUENCE [LARGE SCALE GENOMIC DNA]</scope>
    <source>
        <strain evidence="11">DSM 44626</strain>
    </source>
</reference>
<gene>
    <name evidence="11" type="ORF">BN973_04873</name>
</gene>
<keyword evidence="3" id="KW-1003">Cell membrane</keyword>
<dbReference type="InterPro" id="IPR003660">
    <property type="entry name" value="HAMP_dom"/>
</dbReference>
<dbReference type="EMBL" id="HG964446">
    <property type="protein sequence ID" value="CDO90479.1"/>
    <property type="molecule type" value="Genomic_DNA"/>
</dbReference>
<feature type="compositionally biased region" description="Basic and acidic residues" evidence="7">
    <location>
        <begin position="7"/>
        <end position="17"/>
    </location>
</feature>
<dbReference type="GO" id="GO:0005886">
    <property type="term" value="C:plasma membrane"/>
    <property type="evidence" value="ECO:0007669"/>
    <property type="project" value="UniProtKB-SubCell"/>
</dbReference>
<evidence type="ECO:0000256" key="3">
    <source>
        <dbReference type="ARBA" id="ARBA00022475"/>
    </source>
</evidence>
<dbReference type="eggNOG" id="COG2114">
    <property type="taxonomic scope" value="Bacteria"/>
</dbReference>
<feature type="transmembrane region" description="Helical" evidence="8">
    <location>
        <begin position="152"/>
        <end position="174"/>
    </location>
</feature>
<dbReference type="SUPFAM" id="SSF158472">
    <property type="entry name" value="HAMP domain-like"/>
    <property type="match status" value="1"/>
</dbReference>
<feature type="transmembrane region" description="Helical" evidence="8">
    <location>
        <begin position="194"/>
        <end position="219"/>
    </location>
</feature>
<evidence type="ECO:0000256" key="4">
    <source>
        <dbReference type="ARBA" id="ARBA00022692"/>
    </source>
</evidence>
<dbReference type="GO" id="GO:0035556">
    <property type="term" value="P:intracellular signal transduction"/>
    <property type="evidence" value="ECO:0007669"/>
    <property type="project" value="InterPro"/>
</dbReference>
<evidence type="ECO:0000256" key="6">
    <source>
        <dbReference type="ARBA" id="ARBA00023136"/>
    </source>
</evidence>
<dbReference type="PANTHER" id="PTHR43081">
    <property type="entry name" value="ADENYLATE CYCLASE, TERMINAL-DIFFERENTIATION SPECIFIC-RELATED"/>
    <property type="match status" value="1"/>
</dbReference>
<keyword evidence="5 8" id="KW-1133">Transmembrane helix</keyword>
<dbReference type="InterPro" id="IPR001054">
    <property type="entry name" value="A/G_cyclase"/>
</dbReference>
<evidence type="ECO:0000256" key="7">
    <source>
        <dbReference type="SAM" id="MobiDB-lite"/>
    </source>
</evidence>
<evidence type="ECO:0000256" key="1">
    <source>
        <dbReference type="ARBA" id="ARBA00004651"/>
    </source>
</evidence>
<dbReference type="SMART" id="SM00304">
    <property type="entry name" value="HAMP"/>
    <property type="match status" value="1"/>
</dbReference>
<dbReference type="CDD" id="cd07302">
    <property type="entry name" value="CHD"/>
    <property type="match status" value="1"/>
</dbReference>
<keyword evidence="6 8" id="KW-0472">Membrane</keyword>
<dbReference type="InterPro" id="IPR050697">
    <property type="entry name" value="Adenylyl/Guanylyl_Cyclase_3/4"/>
</dbReference>
<evidence type="ECO:0000256" key="8">
    <source>
        <dbReference type="SAM" id="Phobius"/>
    </source>
</evidence>
<comment type="subcellular location">
    <subcellularLocation>
        <location evidence="1">Cell membrane</location>
        <topology evidence="1">Multi-pass membrane protein</topology>
    </subcellularLocation>
</comment>
<dbReference type="CDD" id="cd06225">
    <property type="entry name" value="HAMP"/>
    <property type="match status" value="1"/>
</dbReference>
<dbReference type="InterPro" id="IPR029787">
    <property type="entry name" value="Nucleotide_cyclase"/>
</dbReference>
<keyword evidence="4 8" id="KW-0812">Transmembrane</keyword>
<evidence type="ECO:0000256" key="5">
    <source>
        <dbReference type="ARBA" id="ARBA00022989"/>
    </source>
</evidence>
<dbReference type="STRING" id="47839.BN973_04873"/>
<dbReference type="AlphaFoldDB" id="A0A024K3R7"/>
<dbReference type="HOGENOM" id="CLU_025433_2_0_11"/>
<dbReference type="GO" id="GO:0006171">
    <property type="term" value="P:cAMP biosynthetic process"/>
    <property type="evidence" value="ECO:0007669"/>
    <property type="project" value="TreeGrafter"/>
</dbReference>
<protein>
    <submittedName>
        <fullName evidence="11">Adenylate cyclase, family protein 3</fullName>
    </submittedName>
</protein>
<dbReference type="PROSITE" id="PS50885">
    <property type="entry name" value="HAMP"/>
    <property type="match status" value="1"/>
</dbReference>
<evidence type="ECO:0000313" key="11">
    <source>
        <dbReference type="EMBL" id="CDO90479.1"/>
    </source>
</evidence>
<evidence type="ECO:0000259" key="9">
    <source>
        <dbReference type="PROSITE" id="PS50125"/>
    </source>
</evidence>
<reference evidence="11" key="2">
    <citation type="submission" date="2014-04" db="EMBL/GenBank/DDBJ databases">
        <authorList>
            <person name="Urmite Genomes U."/>
        </authorList>
    </citation>
    <scope>NUCLEOTIDE SEQUENCE</scope>
    <source>
        <strain evidence="11">DSM 44626</strain>
    </source>
</reference>
<sequence length="519" mass="54679">MINADWLRGRGARESRDPAATSEPPQRKSARRLSIEYAVDLALSYIIAVVDAAAILIPLRGHTFLNTDVDFAEKNTPTIVVLVVLGIIGVAVAGMVSLAPTLRWYAAGAEPTAAQRETAMKLAGRQTAILMVAWGLAGTILLLVNLGGGAALLLPMVLGVVLGGPAAAGTGMLLAQRTLRPIMGAATRGLEPRLAVPGVFARLVMLWFLVSALPIGVVATLVVLRSNDWLIQKSADVDVPILVVSLAALLLGLPTMILTSRSISDPIGEVVDAMAQVQRGNIDTTVGAYERSQIGRLQTGFNRMVAGLAERDRLRDLFGRYVGADVAQRAIEEGASLSGDVVEAAVLFIDLVGSTQLAESRPPQEVADVLNDFFRIVVDAVDEHHGLINKFAGDAALAIFGAPLRTGEPSSAALATARTLGTQLRRLPVDFGIGVSAGRVFAGNIGAENRYEYTVIGDAVNEAARLADLAKTADRRILCSAAAIDRADETERGHWAECYSTVLRGRSEATHVSAPAGPA</sequence>
<dbReference type="Pfam" id="PF00211">
    <property type="entry name" value="Guanylate_cyc"/>
    <property type="match status" value="1"/>
</dbReference>
<feature type="region of interest" description="Disordered" evidence="7">
    <location>
        <begin position="1"/>
        <end position="27"/>
    </location>
</feature>
<dbReference type="PROSITE" id="PS50125">
    <property type="entry name" value="GUANYLATE_CYCLASE_2"/>
    <property type="match status" value="1"/>
</dbReference>
<feature type="transmembrane region" description="Helical" evidence="8">
    <location>
        <begin position="239"/>
        <end position="258"/>
    </location>
</feature>
<dbReference type="Proteomes" id="UP000028880">
    <property type="component" value="Unassembled WGS sequence"/>
</dbReference>
<dbReference type="GO" id="GO:0004016">
    <property type="term" value="F:adenylate cyclase activity"/>
    <property type="evidence" value="ECO:0007669"/>
    <property type="project" value="UniProtKB-ARBA"/>
</dbReference>
<comment type="similarity">
    <text evidence="2">Belongs to the adenylyl cyclase class-3 family.</text>
</comment>
<feature type="transmembrane region" description="Helical" evidence="8">
    <location>
        <begin position="79"/>
        <end position="106"/>
    </location>
</feature>
<feature type="transmembrane region" description="Helical" evidence="8">
    <location>
        <begin position="127"/>
        <end position="146"/>
    </location>
</feature>
<dbReference type="Pfam" id="PF00672">
    <property type="entry name" value="HAMP"/>
    <property type="match status" value="1"/>
</dbReference>
<dbReference type="Gene3D" id="3.30.70.1230">
    <property type="entry name" value="Nucleotide cyclase"/>
    <property type="match status" value="1"/>
</dbReference>
<dbReference type="SMART" id="SM00044">
    <property type="entry name" value="CYCc"/>
    <property type="match status" value="1"/>
</dbReference>
<feature type="domain" description="HAMP" evidence="10">
    <location>
        <begin position="261"/>
        <end position="313"/>
    </location>
</feature>
<feature type="domain" description="Guanylate cyclase" evidence="9">
    <location>
        <begin position="345"/>
        <end position="467"/>
    </location>
</feature>